<dbReference type="Pfam" id="PF00733">
    <property type="entry name" value="Asn_synthase"/>
    <property type="match status" value="1"/>
</dbReference>
<dbReference type="AlphaFoldDB" id="A0A1G7MTY4"/>
<dbReference type="STRING" id="1550231.SAMN05660662_2918"/>
<feature type="domain" description="Asparagine synthetase" evidence="1">
    <location>
        <begin position="57"/>
        <end position="374"/>
    </location>
</feature>
<dbReference type="InterPro" id="IPR001962">
    <property type="entry name" value="Asn_synthase"/>
</dbReference>
<organism evidence="2 3">
    <name type="scientific">Blastococcus aurantiacus</name>
    <dbReference type="NCBI Taxonomy" id="1550231"/>
    <lineage>
        <taxon>Bacteria</taxon>
        <taxon>Bacillati</taxon>
        <taxon>Actinomycetota</taxon>
        <taxon>Actinomycetes</taxon>
        <taxon>Geodermatophilales</taxon>
        <taxon>Geodermatophilaceae</taxon>
        <taxon>Blastococcus</taxon>
    </lineage>
</organism>
<name>A0A1G7MTY4_9ACTN</name>
<proteinExistence type="predicted"/>
<reference evidence="3" key="1">
    <citation type="submission" date="2016-10" db="EMBL/GenBank/DDBJ databases">
        <authorList>
            <person name="Varghese N."/>
            <person name="Submissions S."/>
        </authorList>
    </citation>
    <scope>NUCLEOTIDE SEQUENCE [LARGE SCALE GENOMIC DNA]</scope>
    <source>
        <strain evidence="3">DSM 44268</strain>
    </source>
</reference>
<dbReference type="OrthoDB" id="3361376at2"/>
<evidence type="ECO:0000313" key="2">
    <source>
        <dbReference type="EMBL" id="SDF65111.1"/>
    </source>
</evidence>
<dbReference type="InterPro" id="IPR014729">
    <property type="entry name" value="Rossmann-like_a/b/a_fold"/>
</dbReference>
<dbReference type="GO" id="GO:0004066">
    <property type="term" value="F:asparagine synthase (glutamine-hydrolyzing) activity"/>
    <property type="evidence" value="ECO:0007669"/>
    <property type="project" value="InterPro"/>
</dbReference>
<dbReference type="SUPFAM" id="SSF52402">
    <property type="entry name" value="Adenine nucleotide alpha hydrolases-like"/>
    <property type="match status" value="1"/>
</dbReference>
<dbReference type="GO" id="GO:0006529">
    <property type="term" value="P:asparagine biosynthetic process"/>
    <property type="evidence" value="ECO:0007669"/>
    <property type="project" value="InterPro"/>
</dbReference>
<evidence type="ECO:0000313" key="3">
    <source>
        <dbReference type="Proteomes" id="UP000199406"/>
    </source>
</evidence>
<evidence type="ECO:0000259" key="1">
    <source>
        <dbReference type="Pfam" id="PF00733"/>
    </source>
</evidence>
<gene>
    <name evidence="2" type="ORF">SAMN05660662_2918</name>
</gene>
<sequence>MTTSARAWRPWQLSPLELAAGFALGIGNTPPLPRAPAGSPSARKAFEEVILEALRHPPCVVSFSGGRDSSAILAVAAAVARREGLPPPIAVSQRFTGVDTAEESRWQEMVIAEAKVVDWERLELTTELDVVGPLARDLISRHGVLWPANTMFHAPIAALARGGTLVTGFGGDEIMSPGWAWERLNRVLSRQVRPRRGDLIEVAGAIGPPALRRRVLARRPDPSAPSPWLRPHAERAVRRAWEDLRVAEPVHHGKAIRWWWSSRYMSTTLQSLGLLASGYGASILHPFADPRFLTAVARERGRNGPRSRSQSMIGLFSDVLPEQTLVRVGKASFNGAFLGPETRSFAKDWDGSGVDPSYVDVEVLRDIWRTEDPDARSYPLFQAAWAATVMPSSASGTERVQ</sequence>
<accession>A0A1G7MTY4</accession>
<dbReference type="EMBL" id="FNBT01000005">
    <property type="protein sequence ID" value="SDF65111.1"/>
    <property type="molecule type" value="Genomic_DNA"/>
</dbReference>
<protein>
    <submittedName>
        <fullName evidence="2">Asparagine synthase (Glutamine-hydrolysing)</fullName>
    </submittedName>
</protein>
<dbReference type="Proteomes" id="UP000199406">
    <property type="component" value="Unassembled WGS sequence"/>
</dbReference>
<dbReference type="RefSeq" id="WP_143030400.1">
    <property type="nucleotide sequence ID" value="NZ_FNBT01000005.1"/>
</dbReference>
<keyword evidence="3" id="KW-1185">Reference proteome</keyword>
<dbReference type="Gene3D" id="3.40.50.620">
    <property type="entry name" value="HUPs"/>
    <property type="match status" value="1"/>
</dbReference>